<gene>
    <name evidence="2" type="ORF">Scep_010312</name>
</gene>
<organism evidence="2 3">
    <name type="scientific">Stephania cephalantha</name>
    <dbReference type="NCBI Taxonomy" id="152367"/>
    <lineage>
        <taxon>Eukaryota</taxon>
        <taxon>Viridiplantae</taxon>
        <taxon>Streptophyta</taxon>
        <taxon>Embryophyta</taxon>
        <taxon>Tracheophyta</taxon>
        <taxon>Spermatophyta</taxon>
        <taxon>Magnoliopsida</taxon>
        <taxon>Ranunculales</taxon>
        <taxon>Menispermaceae</taxon>
        <taxon>Menispermoideae</taxon>
        <taxon>Cissampelideae</taxon>
        <taxon>Stephania</taxon>
    </lineage>
</organism>
<feature type="transmembrane region" description="Helical" evidence="1">
    <location>
        <begin position="61"/>
        <end position="79"/>
    </location>
</feature>
<evidence type="ECO:0000256" key="1">
    <source>
        <dbReference type="SAM" id="Phobius"/>
    </source>
</evidence>
<feature type="transmembrane region" description="Helical" evidence="1">
    <location>
        <begin position="266"/>
        <end position="292"/>
    </location>
</feature>
<protein>
    <submittedName>
        <fullName evidence="2">Uncharacterized protein</fullName>
    </submittedName>
</protein>
<feature type="transmembrane region" description="Helical" evidence="1">
    <location>
        <begin position="91"/>
        <end position="109"/>
    </location>
</feature>
<keyword evidence="3" id="KW-1185">Reference proteome</keyword>
<keyword evidence="1" id="KW-1133">Transmembrane helix</keyword>
<sequence length="676" mass="77903">MANRHAHACFNATLDDSKYSAPMPVIGLYIAGATLVCLLLIALDVIHAHHKRRPWIPCRSFTLNSFTLTILGIVTKIPVDLTSPMPNSHDQLAKLCGTIFLCISMGLFNPSIGNMESSERWSNLASLTVIVVTVAVNIILQMFTGVIFRFLAEHIAVLVLMSFLMIMLWLPNRAFDLSSKYFIGGWKETLVESQSQNMIRDVKRCYVSGFSFDPQFYRCKHAHYTTMGLVCAFLMIILLESTFRVLDFDAFTLMFNCQRTQSVYKWSMWAVVGAQTIAILVGGLVICFKSFVMSCHMKPFDRDRRTETYKDRELLRVLLIGFFPMSSSKAYVVKVIQVKFQHLLFFAQTMIETVMSMTDDLLVFLCFQIKQFFDRIQIQNRRFPKRNEVMNTTIDPFFGEYDHVLNKWLLRRSLENINSLIEKQRVDPCYHLIELLSRYPLPIQVPPINAESDDFVLLVLAMLFTNIVVPSTHSESLIQSFDQDVFDIIYFIKKTSREMKGSDGYIKMILARELWMCRKIRNHWVQKNFIKSLQEDFKRGKTFVIDDAPCRDKKVYTFLEPELDDILSVISLQVTDSPEELCERIEKLFVYLLLRFLNKLPDAIFKYLAESPPSDIEKRAKLCLKFLCKLNLIDLNVPWSLPNETSIVSFMTNNAAADPTSAALVEADDVYAPDQM</sequence>
<dbReference type="PANTHER" id="PTHR35307:SF8">
    <property type="entry name" value="GUSTATORY RECEPTOR"/>
    <property type="match status" value="1"/>
</dbReference>
<feature type="transmembrane region" description="Helical" evidence="1">
    <location>
        <begin position="224"/>
        <end position="246"/>
    </location>
</feature>
<dbReference type="AlphaFoldDB" id="A0AAP0JUT0"/>
<feature type="transmembrane region" description="Helical" evidence="1">
    <location>
        <begin position="26"/>
        <end position="49"/>
    </location>
</feature>
<evidence type="ECO:0000313" key="2">
    <source>
        <dbReference type="EMBL" id="KAK9140631.1"/>
    </source>
</evidence>
<keyword evidence="1" id="KW-0812">Transmembrane</keyword>
<keyword evidence="1" id="KW-0472">Membrane</keyword>
<evidence type="ECO:0000313" key="3">
    <source>
        <dbReference type="Proteomes" id="UP001419268"/>
    </source>
</evidence>
<dbReference type="PANTHER" id="PTHR35307">
    <property type="entry name" value="PROTEIN, PUTATIVE-RELATED"/>
    <property type="match status" value="1"/>
</dbReference>
<name>A0AAP0JUT0_9MAGN</name>
<dbReference type="Proteomes" id="UP001419268">
    <property type="component" value="Unassembled WGS sequence"/>
</dbReference>
<proteinExistence type="predicted"/>
<feature type="transmembrane region" description="Helical" evidence="1">
    <location>
        <begin position="313"/>
        <end position="333"/>
    </location>
</feature>
<accession>A0AAP0JUT0</accession>
<reference evidence="2 3" key="1">
    <citation type="submission" date="2024-01" db="EMBL/GenBank/DDBJ databases">
        <title>Genome assemblies of Stephania.</title>
        <authorList>
            <person name="Yang L."/>
        </authorList>
    </citation>
    <scope>NUCLEOTIDE SEQUENCE [LARGE SCALE GENOMIC DNA]</scope>
    <source>
        <strain evidence="2">JXDWG</strain>
        <tissue evidence="2">Leaf</tissue>
    </source>
</reference>
<comment type="caution">
    <text evidence="2">The sequence shown here is derived from an EMBL/GenBank/DDBJ whole genome shotgun (WGS) entry which is preliminary data.</text>
</comment>
<feature type="transmembrane region" description="Helical" evidence="1">
    <location>
        <begin position="146"/>
        <end position="170"/>
    </location>
</feature>
<dbReference type="EMBL" id="JBBNAG010000004">
    <property type="protein sequence ID" value="KAK9140631.1"/>
    <property type="molecule type" value="Genomic_DNA"/>
</dbReference>
<feature type="transmembrane region" description="Helical" evidence="1">
    <location>
        <begin position="121"/>
        <end position="140"/>
    </location>
</feature>